<accession>A0AAE2ZN06</accession>
<feature type="domain" description="FAD-binding PCMH-type" evidence="4">
    <location>
        <begin position="1"/>
        <end position="177"/>
    </location>
</feature>
<dbReference type="GO" id="GO:0016491">
    <property type="term" value="F:oxidoreductase activity"/>
    <property type="evidence" value="ECO:0007669"/>
    <property type="project" value="UniProtKB-KW"/>
</dbReference>
<dbReference type="SMART" id="SM01092">
    <property type="entry name" value="CO_deh_flav_C"/>
    <property type="match status" value="1"/>
</dbReference>
<dbReference type="InterPro" id="IPR005107">
    <property type="entry name" value="CO_DH_flav_C"/>
</dbReference>
<dbReference type="PANTHER" id="PTHR42659">
    <property type="entry name" value="XANTHINE DEHYDROGENASE SUBUNIT C-RELATED"/>
    <property type="match status" value="1"/>
</dbReference>
<keyword evidence="6" id="KW-1185">Reference proteome</keyword>
<dbReference type="PROSITE" id="PS51387">
    <property type="entry name" value="FAD_PCMH"/>
    <property type="match status" value="1"/>
</dbReference>
<dbReference type="Gene3D" id="3.30.465.10">
    <property type="match status" value="1"/>
</dbReference>
<keyword evidence="3" id="KW-0560">Oxidoreductase</keyword>
<dbReference type="InterPro" id="IPR036683">
    <property type="entry name" value="CO_DH_flav_C_dom_sf"/>
</dbReference>
<dbReference type="GO" id="GO:0071949">
    <property type="term" value="F:FAD binding"/>
    <property type="evidence" value="ECO:0007669"/>
    <property type="project" value="InterPro"/>
</dbReference>
<dbReference type="SUPFAM" id="SSF56176">
    <property type="entry name" value="FAD-binding/transporter-associated domain-like"/>
    <property type="match status" value="1"/>
</dbReference>
<dbReference type="InterPro" id="IPR036318">
    <property type="entry name" value="FAD-bd_PCMH-like_sf"/>
</dbReference>
<organism evidence="5 6">
    <name type="scientific">Flavimaribacter sediminis</name>
    <dbReference type="NCBI Taxonomy" id="2865987"/>
    <lineage>
        <taxon>Bacteria</taxon>
        <taxon>Pseudomonadati</taxon>
        <taxon>Pseudomonadota</taxon>
        <taxon>Alphaproteobacteria</taxon>
        <taxon>Hyphomicrobiales</taxon>
        <taxon>Rhizobiaceae</taxon>
        <taxon>Flavimaribacter</taxon>
    </lineage>
</organism>
<evidence type="ECO:0000256" key="1">
    <source>
        <dbReference type="ARBA" id="ARBA00022630"/>
    </source>
</evidence>
<comment type="caution">
    <text evidence="5">The sequence shown here is derived from an EMBL/GenBank/DDBJ whole genome shotgun (WGS) entry which is preliminary data.</text>
</comment>
<dbReference type="InterPro" id="IPR016167">
    <property type="entry name" value="FAD-bd_PCMH_sub1"/>
</dbReference>
<name>A0AAE2ZN06_9HYPH</name>
<evidence type="ECO:0000256" key="2">
    <source>
        <dbReference type="ARBA" id="ARBA00022827"/>
    </source>
</evidence>
<sequence>MRPDPFTYHQPKSLAEASSLVAELGDGAAFYAGGTELLLLMKMQLAEYRHLVNLKNIDGLKTIGVEHDRLVIGALATHYDIAFSTAVLKHCPSLSRLCSEIANIRVRVAGTIGGNLCFAEPRADPPVLLVALDAGLRLISAHASRVIPASEFFLGPFETARKPDEILTTIEIPLGTGFASVERMKQGNYSLATAAISRSDCHQTWIGYGGGPPKQLDGTGALLDRDNGRTSDEALYAAVAEDIADLEIPSDIEAGESYRRHLIAVAVKRALVSLHETEATGVH</sequence>
<evidence type="ECO:0000313" key="5">
    <source>
        <dbReference type="EMBL" id="MBW8637525.1"/>
    </source>
</evidence>
<dbReference type="Pfam" id="PF00941">
    <property type="entry name" value="FAD_binding_5"/>
    <property type="match status" value="1"/>
</dbReference>
<dbReference type="InterPro" id="IPR016166">
    <property type="entry name" value="FAD-bd_PCMH"/>
</dbReference>
<proteinExistence type="predicted"/>
<reference evidence="5" key="1">
    <citation type="submission" date="2021-08" db="EMBL/GenBank/DDBJ databases">
        <title>Hoeflea bacterium WL0058 sp. nov., isolated from the sediment.</title>
        <authorList>
            <person name="Wang L."/>
            <person name="Zhang D."/>
        </authorList>
    </citation>
    <scope>NUCLEOTIDE SEQUENCE</scope>
    <source>
        <strain evidence="5">WL0058</strain>
    </source>
</reference>
<dbReference type="AlphaFoldDB" id="A0AAE2ZN06"/>
<keyword evidence="2" id="KW-0274">FAD</keyword>
<dbReference type="Proteomes" id="UP001196509">
    <property type="component" value="Unassembled WGS sequence"/>
</dbReference>
<gene>
    <name evidence="5" type="ORF">K1W69_10025</name>
</gene>
<keyword evidence="1" id="KW-0285">Flavoprotein</keyword>
<dbReference type="InterPro" id="IPR051312">
    <property type="entry name" value="Diverse_Substr_Oxidored"/>
</dbReference>
<dbReference type="RefSeq" id="WP_220228225.1">
    <property type="nucleotide sequence ID" value="NZ_JAICBX010000002.1"/>
</dbReference>
<evidence type="ECO:0000259" key="4">
    <source>
        <dbReference type="PROSITE" id="PS51387"/>
    </source>
</evidence>
<dbReference type="Gene3D" id="3.30.390.50">
    <property type="entry name" value="CO dehydrogenase flavoprotein, C-terminal domain"/>
    <property type="match status" value="1"/>
</dbReference>
<protein>
    <submittedName>
        <fullName evidence="5">FAD binding domain-containing protein</fullName>
    </submittedName>
</protein>
<evidence type="ECO:0000256" key="3">
    <source>
        <dbReference type="ARBA" id="ARBA00023002"/>
    </source>
</evidence>
<evidence type="ECO:0000313" key="6">
    <source>
        <dbReference type="Proteomes" id="UP001196509"/>
    </source>
</evidence>
<dbReference type="InterPro" id="IPR002346">
    <property type="entry name" value="Mopterin_DH_FAD-bd"/>
</dbReference>
<dbReference type="EMBL" id="JAICBX010000002">
    <property type="protein sequence ID" value="MBW8637525.1"/>
    <property type="molecule type" value="Genomic_DNA"/>
</dbReference>
<dbReference type="SUPFAM" id="SSF55447">
    <property type="entry name" value="CO dehydrogenase flavoprotein C-terminal domain-like"/>
    <property type="match status" value="1"/>
</dbReference>
<dbReference type="Gene3D" id="3.30.43.10">
    <property type="entry name" value="Uridine Diphospho-n-acetylenolpyruvylglucosamine Reductase, domain 2"/>
    <property type="match status" value="1"/>
</dbReference>
<dbReference type="PANTHER" id="PTHR42659:SF2">
    <property type="entry name" value="XANTHINE DEHYDROGENASE SUBUNIT C-RELATED"/>
    <property type="match status" value="1"/>
</dbReference>
<dbReference type="InterPro" id="IPR016169">
    <property type="entry name" value="FAD-bd_PCMH_sub2"/>
</dbReference>